<evidence type="ECO:0000256" key="2">
    <source>
        <dbReference type="ARBA" id="ARBA00023002"/>
    </source>
</evidence>
<dbReference type="OrthoDB" id="9983560at2759"/>
<dbReference type="AlphaFoldDB" id="A0A395NPU9"/>
<feature type="chain" id="PRO_5017291526" evidence="3">
    <location>
        <begin position="25"/>
        <end position="585"/>
    </location>
</feature>
<proteinExistence type="inferred from homology"/>
<dbReference type="EMBL" id="PXOA01000235">
    <property type="protein sequence ID" value="RFU78090.1"/>
    <property type="molecule type" value="Genomic_DNA"/>
</dbReference>
<feature type="signal peptide" evidence="3">
    <location>
        <begin position="1"/>
        <end position="24"/>
    </location>
</feature>
<dbReference type="STRING" id="490622.A0A395NPU9"/>
<dbReference type="InterPro" id="IPR016166">
    <property type="entry name" value="FAD-bd_PCMH"/>
</dbReference>
<evidence type="ECO:0000313" key="5">
    <source>
        <dbReference type="EMBL" id="RFU78090.1"/>
    </source>
</evidence>
<keyword evidence="2" id="KW-0560">Oxidoreductase</keyword>
<dbReference type="PROSITE" id="PS51387">
    <property type="entry name" value="FAD_PCMH"/>
    <property type="match status" value="1"/>
</dbReference>
<dbReference type="Pfam" id="PF08031">
    <property type="entry name" value="BBE"/>
    <property type="match status" value="1"/>
</dbReference>
<evidence type="ECO:0000259" key="4">
    <source>
        <dbReference type="PROSITE" id="PS51387"/>
    </source>
</evidence>
<comment type="similarity">
    <text evidence="1">Belongs to the oxygen-dependent FAD-linked oxidoreductase family.</text>
</comment>
<keyword evidence="3" id="KW-0732">Signal</keyword>
<dbReference type="GO" id="GO:0016491">
    <property type="term" value="F:oxidoreductase activity"/>
    <property type="evidence" value="ECO:0007669"/>
    <property type="project" value="UniProtKB-KW"/>
</dbReference>
<protein>
    <submittedName>
        <fullName evidence="5">6-hydroxy-d-nicotine oxidase</fullName>
    </submittedName>
</protein>
<feature type="domain" description="FAD-binding PCMH-type" evidence="4">
    <location>
        <begin position="134"/>
        <end position="312"/>
    </location>
</feature>
<dbReference type="SUPFAM" id="SSF56176">
    <property type="entry name" value="FAD-binding/transporter-associated domain-like"/>
    <property type="match status" value="1"/>
</dbReference>
<dbReference type="Proteomes" id="UP000266272">
    <property type="component" value="Unassembled WGS sequence"/>
</dbReference>
<dbReference type="PANTHER" id="PTHR13878">
    <property type="entry name" value="GULONOLACTONE OXIDASE"/>
    <property type="match status" value="1"/>
</dbReference>
<dbReference type="Gene3D" id="3.30.465.10">
    <property type="match status" value="2"/>
</dbReference>
<reference evidence="5 6" key="1">
    <citation type="journal article" date="2018" name="PLoS Pathog.">
        <title>Evolution of structural diversity of trichothecenes, a family of toxins produced by plant pathogenic and entomopathogenic fungi.</title>
        <authorList>
            <person name="Proctor R.H."/>
            <person name="McCormick S.P."/>
            <person name="Kim H.S."/>
            <person name="Cardoza R.E."/>
            <person name="Stanley A.M."/>
            <person name="Lindo L."/>
            <person name="Kelly A."/>
            <person name="Brown D.W."/>
            <person name="Lee T."/>
            <person name="Vaughan M.M."/>
            <person name="Alexander N.J."/>
            <person name="Busman M."/>
            <person name="Gutierrez S."/>
        </authorList>
    </citation>
    <scope>NUCLEOTIDE SEQUENCE [LARGE SCALE GENOMIC DNA]</scope>
    <source>
        <strain evidence="5 6">IBT 40837</strain>
    </source>
</reference>
<evidence type="ECO:0000256" key="3">
    <source>
        <dbReference type="SAM" id="SignalP"/>
    </source>
</evidence>
<evidence type="ECO:0000256" key="1">
    <source>
        <dbReference type="ARBA" id="ARBA00005466"/>
    </source>
</evidence>
<dbReference type="InterPro" id="IPR016169">
    <property type="entry name" value="FAD-bd_PCMH_sub2"/>
</dbReference>
<dbReference type="Pfam" id="PF01565">
    <property type="entry name" value="FAD_binding_4"/>
    <property type="match status" value="1"/>
</dbReference>
<organism evidence="5 6">
    <name type="scientific">Trichoderma arundinaceum</name>
    <dbReference type="NCBI Taxonomy" id="490622"/>
    <lineage>
        <taxon>Eukaryota</taxon>
        <taxon>Fungi</taxon>
        <taxon>Dikarya</taxon>
        <taxon>Ascomycota</taxon>
        <taxon>Pezizomycotina</taxon>
        <taxon>Sordariomycetes</taxon>
        <taxon>Hypocreomycetidae</taxon>
        <taxon>Hypocreales</taxon>
        <taxon>Hypocreaceae</taxon>
        <taxon>Trichoderma</taxon>
    </lineage>
</organism>
<name>A0A395NPU9_TRIAR</name>
<dbReference type="InterPro" id="IPR012951">
    <property type="entry name" value="BBE"/>
</dbReference>
<dbReference type="InterPro" id="IPR036318">
    <property type="entry name" value="FAD-bd_PCMH-like_sf"/>
</dbReference>
<comment type="caution">
    <text evidence="5">The sequence shown here is derived from an EMBL/GenBank/DDBJ whole genome shotgun (WGS) entry which is preliminary data.</text>
</comment>
<evidence type="ECO:0000313" key="6">
    <source>
        <dbReference type="Proteomes" id="UP000266272"/>
    </source>
</evidence>
<dbReference type="PANTHER" id="PTHR13878:SF91">
    <property type="entry name" value="FAD BINDING DOMAIN PROTEIN (AFU_ORTHOLOGUE AFUA_6G12070)-RELATED"/>
    <property type="match status" value="1"/>
</dbReference>
<sequence length="585" mass="63036">MHSSTFFNSKVLVTLLATTQLSAAVPSRLEKRQNSQACRNLPGDAGWPSTQAWDKLNSTVGGRLLRGVPFGHVCYGPSPDAAACTQAKNTWEDLTPFLADPVNVISSYFENTTCSPFYGPLSTNSAYHSITCSQGPIAPYAIDVSNAAAAVAGVNFARENNIRLIIKNTGHDILGRSVGQGALSLWTHNLKSFEVVTYKSQSYTGPAARIGAGVQVLDLYEAAAAHGYRVVAGGCPTVGAAGGWVQSGGHGPLSSTYGLGADQTLEFEVVTADGRHLNASRSENSDLFWALSGGGPSNYAVVLSATMKVFPDGPVAGSTLNFAESNPAKFWAAVEAWEKHLLVLDTIVGLQTSVTLSSGFFSLDYATLPDATAADLTGALNPFLQELKALGITPTIDTKVHSNFVQHYDYFESAVYSRNVTVGNRIIPRDRVRNDTWLPELSSVFKEILDTPNSVVFIIAYNVTHARVGNAPGSNPVIQAWRDALFIVNFARLNDPEASYADLAADLALANKWQEDLRNITPGGGSYMNEATYNFPYWKQDYYAETYDKLAQIKAKYDPNYVLWSQPAAGSDGMVLRDDGHLCKA</sequence>
<accession>A0A395NPU9</accession>
<gene>
    <name evidence="5" type="ORF">TARUN_4151</name>
</gene>
<dbReference type="InterPro" id="IPR050432">
    <property type="entry name" value="FAD-linked_Oxidoreductases_BP"/>
</dbReference>
<keyword evidence="6" id="KW-1185">Reference proteome</keyword>
<dbReference type="InterPro" id="IPR006094">
    <property type="entry name" value="Oxid_FAD_bind_N"/>
</dbReference>
<dbReference type="GO" id="GO:0071949">
    <property type="term" value="F:FAD binding"/>
    <property type="evidence" value="ECO:0007669"/>
    <property type="project" value="InterPro"/>
</dbReference>